<dbReference type="GO" id="GO:0005886">
    <property type="term" value="C:plasma membrane"/>
    <property type="evidence" value="ECO:0007669"/>
    <property type="project" value="TreeGrafter"/>
</dbReference>
<dbReference type="PRINTS" id="PR00259">
    <property type="entry name" value="TMFOUR"/>
</dbReference>
<evidence type="ECO:0000256" key="2">
    <source>
        <dbReference type="ARBA" id="ARBA00006840"/>
    </source>
</evidence>
<comment type="caution">
    <text evidence="8">The sequence shown here is derived from an EMBL/GenBank/DDBJ whole genome shotgun (WGS) entry which is preliminary data.</text>
</comment>
<dbReference type="EMBL" id="VCGU01000009">
    <property type="protein sequence ID" value="TRY70332.1"/>
    <property type="molecule type" value="Genomic_DNA"/>
</dbReference>
<comment type="similarity">
    <text evidence="2 7">Belongs to the tetraspanin (TM4SF) family.</text>
</comment>
<keyword evidence="6" id="KW-1015">Disulfide bond</keyword>
<evidence type="ECO:0000256" key="4">
    <source>
        <dbReference type="ARBA" id="ARBA00022989"/>
    </source>
</evidence>
<evidence type="ECO:0000313" key="9">
    <source>
        <dbReference type="Proteomes" id="UP000318571"/>
    </source>
</evidence>
<evidence type="ECO:0000256" key="3">
    <source>
        <dbReference type="ARBA" id="ARBA00022692"/>
    </source>
</evidence>
<name>A0A553NY19_TIGCA</name>
<dbReference type="Proteomes" id="UP000318571">
    <property type="component" value="Chromosome 9"/>
</dbReference>
<organism evidence="8 9">
    <name type="scientific">Tigriopus californicus</name>
    <name type="common">Marine copepod</name>
    <dbReference type="NCBI Taxonomy" id="6832"/>
    <lineage>
        <taxon>Eukaryota</taxon>
        <taxon>Metazoa</taxon>
        <taxon>Ecdysozoa</taxon>
        <taxon>Arthropoda</taxon>
        <taxon>Crustacea</taxon>
        <taxon>Multicrustacea</taxon>
        <taxon>Hexanauplia</taxon>
        <taxon>Copepoda</taxon>
        <taxon>Harpacticoida</taxon>
        <taxon>Harpacticidae</taxon>
        <taxon>Tigriopus</taxon>
    </lineage>
</organism>
<dbReference type="PANTHER" id="PTHR19282:SF456">
    <property type="entry name" value="CD63 MOLECULE"/>
    <property type="match status" value="1"/>
</dbReference>
<dbReference type="InterPro" id="IPR000301">
    <property type="entry name" value="Tetraspanin_animals"/>
</dbReference>
<dbReference type="InterPro" id="IPR018499">
    <property type="entry name" value="Tetraspanin/Peripherin"/>
</dbReference>
<dbReference type="InterPro" id="IPR008952">
    <property type="entry name" value="Tetraspanin_EC2_sf"/>
</dbReference>
<evidence type="ECO:0000256" key="5">
    <source>
        <dbReference type="ARBA" id="ARBA00023136"/>
    </source>
</evidence>
<dbReference type="InterPro" id="IPR018503">
    <property type="entry name" value="Tetraspanin_CS"/>
</dbReference>
<keyword evidence="3 7" id="KW-0812">Transmembrane</keyword>
<keyword evidence="5 7" id="KW-0472">Membrane</keyword>
<evidence type="ECO:0000256" key="7">
    <source>
        <dbReference type="RuleBase" id="RU361218"/>
    </source>
</evidence>
<feature type="transmembrane region" description="Helical" evidence="7">
    <location>
        <begin position="12"/>
        <end position="34"/>
    </location>
</feature>
<evidence type="ECO:0000256" key="6">
    <source>
        <dbReference type="PIRSR" id="PIRSR002419-1"/>
    </source>
</evidence>
<dbReference type="OMA" id="YHMIMAF"/>
<proteinExistence type="inferred from homology"/>
<feature type="transmembrane region" description="Helical" evidence="7">
    <location>
        <begin position="54"/>
        <end position="76"/>
    </location>
</feature>
<dbReference type="AlphaFoldDB" id="A0A553NY19"/>
<protein>
    <recommendedName>
        <fullName evidence="7">Tetraspanin</fullName>
    </recommendedName>
</protein>
<keyword evidence="9" id="KW-1185">Reference proteome</keyword>
<feature type="transmembrane region" description="Helical" evidence="7">
    <location>
        <begin position="83"/>
        <end position="106"/>
    </location>
</feature>
<evidence type="ECO:0000256" key="1">
    <source>
        <dbReference type="ARBA" id="ARBA00004141"/>
    </source>
</evidence>
<keyword evidence="4 7" id="KW-1133">Transmembrane helix</keyword>
<dbReference type="STRING" id="6832.A0A553NY19"/>
<reference evidence="8 9" key="1">
    <citation type="journal article" date="2018" name="Nat. Ecol. Evol.">
        <title>Genomic signatures of mitonuclear coevolution across populations of Tigriopus californicus.</title>
        <authorList>
            <person name="Barreto F.S."/>
            <person name="Watson E.T."/>
            <person name="Lima T.G."/>
            <person name="Willett C.S."/>
            <person name="Edmands S."/>
            <person name="Li W."/>
            <person name="Burton R.S."/>
        </authorList>
    </citation>
    <scope>NUCLEOTIDE SEQUENCE [LARGE SCALE GENOMIC DNA]</scope>
    <source>
        <strain evidence="8 9">San Diego</strain>
    </source>
</reference>
<dbReference type="OrthoDB" id="10033535at2759"/>
<dbReference type="PROSITE" id="PS00421">
    <property type="entry name" value="TM4_1"/>
    <property type="match status" value="1"/>
</dbReference>
<feature type="transmembrane region" description="Helical" evidence="7">
    <location>
        <begin position="214"/>
        <end position="239"/>
    </location>
</feature>
<evidence type="ECO:0000313" key="8">
    <source>
        <dbReference type="EMBL" id="TRY70332.1"/>
    </source>
</evidence>
<sequence length="249" mass="27397">MDNCCDSMLKYIIFIFNFFLFMTGVALIVMGAYVHIEMNQYLNFLDDSYLTSQTVFIVVGVVILIVGFFGCCGACTESYCMMYTFAILLAVVIITEIGLAIAVYIFRGQAHDEINRKMIEGLKNYSDDPNSPYAGVTNTWTVIQSDFNCCGVTNYMDWKNATFSQNANVPASCCKATPPTRDCGNGMLNGTSDLSNIYQEGCLVKLELFVEENISAVGGIAIGIVVLQILGVLVSCMLAGNMKRRANYV</sequence>
<accession>A0A553NY19</accession>
<dbReference type="PIRSF" id="PIRSF002419">
    <property type="entry name" value="Tetraspanin"/>
    <property type="match status" value="1"/>
</dbReference>
<feature type="disulfide bond" evidence="6">
    <location>
        <begin position="150"/>
        <end position="173"/>
    </location>
</feature>
<dbReference type="Gene3D" id="1.10.1450.10">
    <property type="entry name" value="Tetraspanin"/>
    <property type="match status" value="1"/>
</dbReference>
<gene>
    <name evidence="8" type="ORF">TCAL_09634</name>
</gene>
<dbReference type="PANTHER" id="PTHR19282">
    <property type="entry name" value="TETRASPANIN"/>
    <property type="match status" value="1"/>
</dbReference>
<comment type="subcellular location">
    <subcellularLocation>
        <location evidence="1 7">Membrane</location>
        <topology evidence="1 7">Multi-pass membrane protein</topology>
    </subcellularLocation>
</comment>
<dbReference type="Pfam" id="PF00335">
    <property type="entry name" value="Tetraspanin"/>
    <property type="match status" value="1"/>
</dbReference>
<dbReference type="SUPFAM" id="SSF48652">
    <property type="entry name" value="Tetraspanin"/>
    <property type="match status" value="1"/>
</dbReference>